<evidence type="ECO:0000313" key="8">
    <source>
        <dbReference type="Proteomes" id="UP000198859"/>
    </source>
</evidence>
<dbReference type="SUPFAM" id="SSF51735">
    <property type="entry name" value="NAD(P)-binding Rossmann-fold domains"/>
    <property type="match status" value="1"/>
</dbReference>
<evidence type="ECO:0000256" key="5">
    <source>
        <dbReference type="RuleBase" id="RU361277"/>
    </source>
</evidence>
<dbReference type="InterPro" id="IPR011032">
    <property type="entry name" value="GroES-like_sf"/>
</dbReference>
<dbReference type="GO" id="GO:0008270">
    <property type="term" value="F:zinc ion binding"/>
    <property type="evidence" value="ECO:0007669"/>
    <property type="project" value="InterPro"/>
</dbReference>
<keyword evidence="4" id="KW-0560">Oxidoreductase</keyword>
<dbReference type="PANTHER" id="PTHR43401">
    <property type="entry name" value="L-THREONINE 3-DEHYDROGENASE"/>
    <property type="match status" value="1"/>
</dbReference>
<dbReference type="Proteomes" id="UP000198859">
    <property type="component" value="Chromosome I"/>
</dbReference>
<reference evidence="8" key="1">
    <citation type="submission" date="2016-10" db="EMBL/GenBank/DDBJ databases">
        <authorList>
            <person name="Varghese N."/>
            <person name="Submissions S."/>
        </authorList>
    </citation>
    <scope>NUCLEOTIDE SEQUENCE [LARGE SCALE GENOMIC DNA]</scope>
    <source>
        <strain evidence="8">DSM 22127</strain>
    </source>
</reference>
<protein>
    <submittedName>
        <fullName evidence="7">D-arabinose 1-dehydrogenase, Zn-dependent alcohol dehydrogenase family</fullName>
    </submittedName>
</protein>
<evidence type="ECO:0000256" key="2">
    <source>
        <dbReference type="ARBA" id="ARBA00022723"/>
    </source>
</evidence>
<name>A0A1H1VGP7_9ACTN</name>
<dbReference type="InterPro" id="IPR013154">
    <property type="entry name" value="ADH-like_N"/>
</dbReference>
<dbReference type="CDD" id="cd08254">
    <property type="entry name" value="hydroxyacyl_CoA_DH"/>
    <property type="match status" value="1"/>
</dbReference>
<evidence type="ECO:0000256" key="4">
    <source>
        <dbReference type="ARBA" id="ARBA00023002"/>
    </source>
</evidence>
<dbReference type="InterPro" id="IPR050129">
    <property type="entry name" value="Zn_alcohol_dh"/>
</dbReference>
<evidence type="ECO:0000256" key="1">
    <source>
        <dbReference type="ARBA" id="ARBA00001947"/>
    </source>
</evidence>
<comment type="cofactor">
    <cofactor evidence="1 5">
        <name>Zn(2+)</name>
        <dbReference type="ChEBI" id="CHEBI:29105"/>
    </cofactor>
</comment>
<sequence length="363" mass="37507">MTTGKGAPLMAANTTTMRAQRLDTTTRTFEVTNVPLPSPGPGEVLIKVAFSGICHSDLSLLDGTFPAMGPRVITQGHEASGTIAELGAGVERWHVGDRVVPAAGRPCGRCSACRRAEYGRCTALQLMAFAYDGAWAEYTVAQAQGLTLIPENVSMEHAAILADAVSTPFAAVAHTAKVRVGESVGVWGIGGVGTHVLQIARLVGAAPIIAVDLDPAARQRALDLGADFALDPRDPDLAAHVAKVTGGRGLDAVFDAVGRQVTFDQALGALANGGRLVGVGMSAEELSVGMSMMFSLSRKQVLGHLGYDPSDIGVLARLVSTGRLDLSASISNVVALEDIADGISLLRDGTGSPVRILVQPNAA</sequence>
<dbReference type="Pfam" id="PF00107">
    <property type="entry name" value="ADH_zinc_N"/>
    <property type="match status" value="1"/>
</dbReference>
<keyword evidence="8" id="KW-1185">Reference proteome</keyword>
<evidence type="ECO:0000313" key="7">
    <source>
        <dbReference type="EMBL" id="SDS84008.1"/>
    </source>
</evidence>
<keyword evidence="2 5" id="KW-0479">Metal-binding</keyword>
<proteinExistence type="inferred from homology"/>
<dbReference type="GO" id="GO:0016491">
    <property type="term" value="F:oxidoreductase activity"/>
    <property type="evidence" value="ECO:0007669"/>
    <property type="project" value="UniProtKB-KW"/>
</dbReference>
<feature type="domain" description="Enoyl reductase (ER)" evidence="6">
    <location>
        <begin position="24"/>
        <end position="358"/>
    </location>
</feature>
<dbReference type="InterPro" id="IPR020843">
    <property type="entry name" value="ER"/>
</dbReference>
<gene>
    <name evidence="7" type="ORF">SAMN04488570_2828</name>
</gene>
<organism evidence="7 8">
    <name type="scientific">Nocardioides scoriae</name>
    <dbReference type="NCBI Taxonomy" id="642780"/>
    <lineage>
        <taxon>Bacteria</taxon>
        <taxon>Bacillati</taxon>
        <taxon>Actinomycetota</taxon>
        <taxon>Actinomycetes</taxon>
        <taxon>Propionibacteriales</taxon>
        <taxon>Nocardioidaceae</taxon>
        <taxon>Nocardioides</taxon>
    </lineage>
</organism>
<dbReference type="PANTHER" id="PTHR43401:SF2">
    <property type="entry name" value="L-THREONINE 3-DEHYDROGENASE"/>
    <property type="match status" value="1"/>
</dbReference>
<dbReference type="Gene3D" id="3.90.180.10">
    <property type="entry name" value="Medium-chain alcohol dehydrogenases, catalytic domain"/>
    <property type="match status" value="1"/>
</dbReference>
<accession>A0A1H1VGP7</accession>
<dbReference type="Gene3D" id="3.40.50.720">
    <property type="entry name" value="NAD(P)-binding Rossmann-like Domain"/>
    <property type="match status" value="1"/>
</dbReference>
<dbReference type="PROSITE" id="PS00059">
    <property type="entry name" value="ADH_ZINC"/>
    <property type="match status" value="1"/>
</dbReference>
<dbReference type="Pfam" id="PF08240">
    <property type="entry name" value="ADH_N"/>
    <property type="match status" value="1"/>
</dbReference>
<dbReference type="SMART" id="SM00829">
    <property type="entry name" value="PKS_ER"/>
    <property type="match status" value="1"/>
</dbReference>
<comment type="similarity">
    <text evidence="5">Belongs to the zinc-containing alcohol dehydrogenase family.</text>
</comment>
<dbReference type="InterPro" id="IPR036291">
    <property type="entry name" value="NAD(P)-bd_dom_sf"/>
</dbReference>
<dbReference type="AlphaFoldDB" id="A0A1H1VGP7"/>
<evidence type="ECO:0000256" key="3">
    <source>
        <dbReference type="ARBA" id="ARBA00022833"/>
    </source>
</evidence>
<dbReference type="EMBL" id="LT629757">
    <property type="protein sequence ID" value="SDS84008.1"/>
    <property type="molecule type" value="Genomic_DNA"/>
</dbReference>
<dbReference type="STRING" id="642780.SAMN04488570_2828"/>
<dbReference type="InterPro" id="IPR002328">
    <property type="entry name" value="ADH_Zn_CS"/>
</dbReference>
<keyword evidence="3 5" id="KW-0862">Zinc</keyword>
<dbReference type="SUPFAM" id="SSF50129">
    <property type="entry name" value="GroES-like"/>
    <property type="match status" value="1"/>
</dbReference>
<dbReference type="InterPro" id="IPR013149">
    <property type="entry name" value="ADH-like_C"/>
</dbReference>
<evidence type="ECO:0000259" key="6">
    <source>
        <dbReference type="SMART" id="SM00829"/>
    </source>
</evidence>